<gene>
    <name evidence="1" type="ORF">GCM10011507_33520</name>
</gene>
<dbReference type="EMBL" id="BMJB01000003">
    <property type="protein sequence ID" value="GGA79577.1"/>
    <property type="molecule type" value="Genomic_DNA"/>
</dbReference>
<protein>
    <submittedName>
        <fullName evidence="1">Uncharacterized protein</fullName>
    </submittedName>
</protein>
<comment type="caution">
    <text evidence="1">The sequence shown here is derived from an EMBL/GenBank/DDBJ whole genome shotgun (WGS) entry which is preliminary data.</text>
</comment>
<dbReference type="Proteomes" id="UP000648801">
    <property type="component" value="Unassembled WGS sequence"/>
</dbReference>
<evidence type="ECO:0000313" key="2">
    <source>
        <dbReference type="Proteomes" id="UP000648801"/>
    </source>
</evidence>
<name>A0A916S0X8_9BACT</name>
<sequence length="59" mass="6922">MPLSDYPEDEIVAEAFRILRERRRSAKPKNLKPCPKCGKLFGVREMRIHIPRCELKEGI</sequence>
<organism evidence="1 2">
    <name type="scientific">Edaphobacter acidisoli</name>
    <dbReference type="NCBI Taxonomy" id="2040573"/>
    <lineage>
        <taxon>Bacteria</taxon>
        <taxon>Pseudomonadati</taxon>
        <taxon>Acidobacteriota</taxon>
        <taxon>Terriglobia</taxon>
        <taxon>Terriglobales</taxon>
        <taxon>Acidobacteriaceae</taxon>
        <taxon>Edaphobacter</taxon>
    </lineage>
</organism>
<dbReference type="AlphaFoldDB" id="A0A916S0X8"/>
<keyword evidence="2" id="KW-1185">Reference proteome</keyword>
<proteinExistence type="predicted"/>
<reference evidence="1" key="2">
    <citation type="submission" date="2020-09" db="EMBL/GenBank/DDBJ databases">
        <authorList>
            <person name="Sun Q."/>
            <person name="Zhou Y."/>
        </authorList>
    </citation>
    <scope>NUCLEOTIDE SEQUENCE</scope>
    <source>
        <strain evidence="1">CGMCC 1.15447</strain>
    </source>
</reference>
<reference evidence="1" key="1">
    <citation type="journal article" date="2014" name="Int. J. Syst. Evol. Microbiol.">
        <title>Complete genome sequence of Corynebacterium casei LMG S-19264T (=DSM 44701T), isolated from a smear-ripened cheese.</title>
        <authorList>
            <consortium name="US DOE Joint Genome Institute (JGI-PGF)"/>
            <person name="Walter F."/>
            <person name="Albersmeier A."/>
            <person name="Kalinowski J."/>
            <person name="Ruckert C."/>
        </authorList>
    </citation>
    <scope>NUCLEOTIDE SEQUENCE</scope>
    <source>
        <strain evidence="1">CGMCC 1.15447</strain>
    </source>
</reference>
<accession>A0A916S0X8</accession>
<evidence type="ECO:0000313" key="1">
    <source>
        <dbReference type="EMBL" id="GGA79577.1"/>
    </source>
</evidence>